<dbReference type="EMBL" id="ACPB03022134">
    <property type="status" value="NOT_ANNOTATED_CDS"/>
    <property type="molecule type" value="Genomic_DNA"/>
</dbReference>
<dbReference type="AlphaFoldDB" id="T1ID29"/>
<keyword evidence="8" id="KW-0496">Mitochondrion</keyword>
<reference evidence="12" key="1">
    <citation type="submission" date="2015-05" db="UniProtKB">
        <authorList>
            <consortium name="EnsemblMetazoa"/>
        </authorList>
    </citation>
    <scope>IDENTIFICATION</scope>
</reference>
<evidence type="ECO:0000256" key="3">
    <source>
        <dbReference type="ARBA" id="ARBA00022448"/>
    </source>
</evidence>
<comment type="subcellular location">
    <subcellularLocation>
        <location evidence="1">Mitochondrion inner membrane</location>
        <topology evidence="1">Multi-pass membrane protein</topology>
    </subcellularLocation>
</comment>
<dbReference type="Proteomes" id="UP000015103">
    <property type="component" value="Unassembled WGS sequence"/>
</dbReference>
<evidence type="ECO:0000256" key="6">
    <source>
        <dbReference type="ARBA" id="ARBA00022792"/>
    </source>
</evidence>
<evidence type="ECO:0000313" key="13">
    <source>
        <dbReference type="Proteomes" id="UP000015103"/>
    </source>
</evidence>
<evidence type="ECO:0000256" key="5">
    <source>
        <dbReference type="ARBA" id="ARBA00022737"/>
    </source>
</evidence>
<dbReference type="InterPro" id="IPR049562">
    <property type="entry name" value="SLC25A33/36-like"/>
</dbReference>
<dbReference type="Gene3D" id="1.50.40.10">
    <property type="entry name" value="Mitochondrial carrier domain"/>
    <property type="match status" value="1"/>
</dbReference>
<evidence type="ECO:0000256" key="4">
    <source>
        <dbReference type="ARBA" id="ARBA00022692"/>
    </source>
</evidence>
<evidence type="ECO:0000256" key="1">
    <source>
        <dbReference type="ARBA" id="ARBA00004448"/>
    </source>
</evidence>
<dbReference type="STRING" id="13249.T1ID29"/>
<keyword evidence="13" id="KW-1185">Reference proteome</keyword>
<dbReference type="EnsemblMetazoa" id="RPRC014199-RA">
    <property type="protein sequence ID" value="RPRC014199-PA"/>
    <property type="gene ID" value="RPRC014199"/>
</dbReference>
<keyword evidence="6" id="KW-0999">Mitochondrion inner membrane</keyword>
<dbReference type="HOGENOM" id="CLU_981120_0_0_1"/>
<dbReference type="InParanoid" id="T1ID29"/>
<dbReference type="eggNOG" id="KOG0757">
    <property type="taxonomic scope" value="Eukaryota"/>
</dbReference>
<dbReference type="GO" id="GO:1990519">
    <property type="term" value="P:pyrimidine nucleotide import into mitochondrion"/>
    <property type="evidence" value="ECO:0007669"/>
    <property type="project" value="TreeGrafter"/>
</dbReference>
<evidence type="ECO:0000256" key="9">
    <source>
        <dbReference type="ARBA" id="ARBA00023136"/>
    </source>
</evidence>
<evidence type="ECO:0000256" key="8">
    <source>
        <dbReference type="ARBA" id="ARBA00023128"/>
    </source>
</evidence>
<dbReference type="Pfam" id="PF00153">
    <property type="entry name" value="Mito_carr"/>
    <property type="match status" value="2"/>
</dbReference>
<sequence>MTQSQKDTIIHLVAGGVAGTVGAVVTCPLEVVKTRLQSSSSGFHVCLPKIASPEVSSRHVTCKTILPSHQRRKINTITSRHATQMLAISTYGKPSSKSIGLLQCIRLIIQNEGPMALFKGLGPNLVGVAPSRAIYFCAYSQAKSFFNSLLNPDTAIVHVLSASCAEPKYYKNMKKNYNVPFEKTKLDAVSPGTWVYRSNDQAAAQYGPVGSDYYFRLLFNGKDITNRIQFCKTSSDLNSHKELNFTSSKSVNFYLCPLESIVRFLHDDYFAPFNATNIRDACTF</sequence>
<evidence type="ECO:0000256" key="10">
    <source>
        <dbReference type="PROSITE-ProRule" id="PRU00282"/>
    </source>
</evidence>
<dbReference type="InterPro" id="IPR023395">
    <property type="entry name" value="MCP_dom_sf"/>
</dbReference>
<protein>
    <recommendedName>
        <fullName evidence="14">Mitochondrial carrier protein</fullName>
    </recommendedName>
</protein>
<evidence type="ECO:0000256" key="11">
    <source>
        <dbReference type="RuleBase" id="RU000488"/>
    </source>
</evidence>
<evidence type="ECO:0000313" key="12">
    <source>
        <dbReference type="EnsemblMetazoa" id="RPRC014199-PA"/>
    </source>
</evidence>
<keyword evidence="9 10" id="KW-0472">Membrane</keyword>
<comment type="similarity">
    <text evidence="2 11">Belongs to the mitochondrial carrier (TC 2.A.29) family.</text>
</comment>
<dbReference type="eggNOG" id="KOG3672">
    <property type="taxonomic scope" value="Eukaryota"/>
</dbReference>
<dbReference type="SUPFAM" id="SSF103506">
    <property type="entry name" value="Mitochondrial carrier"/>
    <property type="match status" value="1"/>
</dbReference>
<keyword evidence="5" id="KW-0677">Repeat</keyword>
<dbReference type="PANTHER" id="PTHR45829">
    <property type="entry name" value="MITOCHONDRIAL CARRIER PROTEIN RIM2"/>
    <property type="match status" value="1"/>
</dbReference>
<evidence type="ECO:0000256" key="2">
    <source>
        <dbReference type="ARBA" id="ARBA00006375"/>
    </source>
</evidence>
<keyword evidence="3 11" id="KW-0813">Transport</keyword>
<dbReference type="PANTHER" id="PTHR45829:SF4">
    <property type="entry name" value="MITOCHONDRIAL CARRIER PROTEIN RIM2"/>
    <property type="match status" value="1"/>
</dbReference>
<dbReference type="GO" id="GO:0005743">
    <property type="term" value="C:mitochondrial inner membrane"/>
    <property type="evidence" value="ECO:0007669"/>
    <property type="project" value="UniProtKB-SubCell"/>
</dbReference>
<keyword evidence="7" id="KW-1133">Transmembrane helix</keyword>
<organism evidence="12 13">
    <name type="scientific">Rhodnius prolixus</name>
    <name type="common">Triatomid bug</name>
    <dbReference type="NCBI Taxonomy" id="13249"/>
    <lineage>
        <taxon>Eukaryota</taxon>
        <taxon>Metazoa</taxon>
        <taxon>Ecdysozoa</taxon>
        <taxon>Arthropoda</taxon>
        <taxon>Hexapoda</taxon>
        <taxon>Insecta</taxon>
        <taxon>Pterygota</taxon>
        <taxon>Neoptera</taxon>
        <taxon>Paraneoptera</taxon>
        <taxon>Hemiptera</taxon>
        <taxon>Heteroptera</taxon>
        <taxon>Panheteroptera</taxon>
        <taxon>Cimicomorpha</taxon>
        <taxon>Reduviidae</taxon>
        <taxon>Triatominae</taxon>
        <taxon>Rhodnius</taxon>
    </lineage>
</organism>
<accession>T1ID29</accession>
<dbReference type="PROSITE" id="PS50920">
    <property type="entry name" value="SOLCAR"/>
    <property type="match status" value="1"/>
</dbReference>
<evidence type="ECO:0008006" key="14">
    <source>
        <dbReference type="Google" id="ProtNLM"/>
    </source>
</evidence>
<dbReference type="InterPro" id="IPR018108">
    <property type="entry name" value="MCP_transmembrane"/>
</dbReference>
<dbReference type="VEuPathDB" id="VectorBase:RPRC014199"/>
<feature type="repeat" description="Solcar" evidence="10">
    <location>
        <begin position="6"/>
        <end position="145"/>
    </location>
</feature>
<evidence type="ECO:0000256" key="7">
    <source>
        <dbReference type="ARBA" id="ARBA00022989"/>
    </source>
</evidence>
<keyword evidence="4 10" id="KW-0812">Transmembrane</keyword>
<name>T1ID29_RHOPR</name>
<dbReference type="EMBL" id="ACPB03022135">
    <property type="status" value="NOT_ANNOTATED_CDS"/>
    <property type="molecule type" value="Genomic_DNA"/>
</dbReference>
<proteinExistence type="inferred from homology"/>
<dbReference type="GO" id="GO:0015218">
    <property type="term" value="F:pyrimidine nucleotide transmembrane transporter activity"/>
    <property type="evidence" value="ECO:0007669"/>
    <property type="project" value="InterPro"/>
</dbReference>